<proteinExistence type="predicted"/>
<gene>
    <name evidence="2" type="ORF">ACE1B6_03395</name>
</gene>
<dbReference type="RefSeq" id="WP_413255824.1">
    <property type="nucleotide sequence ID" value="NZ_JBHFNS010000018.1"/>
</dbReference>
<evidence type="ECO:0000313" key="3">
    <source>
        <dbReference type="Proteomes" id="UP001576776"/>
    </source>
</evidence>
<comment type="caution">
    <text evidence="2">The sequence shown here is derived from an EMBL/GenBank/DDBJ whole genome shotgun (WGS) entry which is preliminary data.</text>
</comment>
<keyword evidence="3" id="KW-1185">Reference proteome</keyword>
<dbReference type="Proteomes" id="UP001576776">
    <property type="component" value="Unassembled WGS sequence"/>
</dbReference>
<dbReference type="PANTHER" id="PTHR10877">
    <property type="entry name" value="POLYCYSTIN FAMILY MEMBER"/>
    <property type="match status" value="1"/>
</dbReference>
<dbReference type="InterPro" id="IPR036392">
    <property type="entry name" value="PLAT/LH2_dom_sf"/>
</dbReference>
<reference evidence="2 3" key="1">
    <citation type="submission" date="2024-09" db="EMBL/GenBank/DDBJ databases">
        <title>Floridaenema gen nov. (Aerosakkonemataceae, Aerosakkonematales ord. nov., Cyanobacteria) from benthic tropical and subtropical fresh waters, with the description of four new species.</title>
        <authorList>
            <person name="Moretto J.A."/>
            <person name="Berthold D.E."/>
            <person name="Lefler F.W."/>
            <person name="Huang I.-S."/>
            <person name="Laughinghouse H. IV."/>
        </authorList>
    </citation>
    <scope>NUCLEOTIDE SEQUENCE [LARGE SCALE GENOMIC DNA]</scope>
    <source>
        <strain evidence="2 3">BLCC-F154</strain>
    </source>
</reference>
<dbReference type="EMBL" id="JBHFNS010000018">
    <property type="protein sequence ID" value="MFB2934299.1"/>
    <property type="molecule type" value="Genomic_DNA"/>
</dbReference>
<dbReference type="SUPFAM" id="SSF49723">
    <property type="entry name" value="Lipase/lipooxygenase domain (PLAT/LH2 domain)"/>
    <property type="match status" value="1"/>
</dbReference>
<dbReference type="PROSITE" id="PS50095">
    <property type="entry name" value="PLAT"/>
    <property type="match status" value="1"/>
</dbReference>
<sequence length="121" mass="13655">MPIYNVTIKTGNVAGGGTDANVRIQLFGDLGETDSSGYLLDKYGYDDFERGDQDTYQVRTDKELGNLKKVRLWHDNAGSGANWYVEMIRVELSGVTWNFPAYRWLATDEDDRKIDVTIPVA</sequence>
<dbReference type="Gene3D" id="2.60.60.20">
    <property type="entry name" value="PLAT/LH2 domain"/>
    <property type="match status" value="1"/>
</dbReference>
<organism evidence="2 3">
    <name type="scientific">Floridaenema fluviatile BLCC-F154</name>
    <dbReference type="NCBI Taxonomy" id="3153640"/>
    <lineage>
        <taxon>Bacteria</taxon>
        <taxon>Bacillati</taxon>
        <taxon>Cyanobacteriota</taxon>
        <taxon>Cyanophyceae</taxon>
        <taxon>Oscillatoriophycideae</taxon>
        <taxon>Aerosakkonematales</taxon>
        <taxon>Aerosakkonemataceae</taxon>
        <taxon>Floridanema</taxon>
        <taxon>Floridanema fluviatile</taxon>
    </lineage>
</organism>
<accession>A0ABV4Y676</accession>
<dbReference type="Pfam" id="PF01477">
    <property type="entry name" value="PLAT"/>
    <property type="match status" value="1"/>
</dbReference>
<dbReference type="PANTHER" id="PTHR10877:SF150">
    <property type="entry name" value="REJ DOMAIN-CONTAINING PROTEIN"/>
    <property type="match status" value="1"/>
</dbReference>
<feature type="domain" description="PLAT" evidence="1">
    <location>
        <begin position="2"/>
        <end position="119"/>
    </location>
</feature>
<dbReference type="InterPro" id="IPR051223">
    <property type="entry name" value="Polycystin"/>
</dbReference>
<evidence type="ECO:0000259" key="1">
    <source>
        <dbReference type="PROSITE" id="PS50095"/>
    </source>
</evidence>
<dbReference type="SMART" id="SM00308">
    <property type="entry name" value="LH2"/>
    <property type="match status" value="1"/>
</dbReference>
<name>A0ABV4Y676_9CYAN</name>
<protein>
    <submittedName>
        <fullName evidence="2">PLAT/LH2 domain-containing protein</fullName>
    </submittedName>
</protein>
<evidence type="ECO:0000313" key="2">
    <source>
        <dbReference type="EMBL" id="MFB2934299.1"/>
    </source>
</evidence>
<dbReference type="InterPro" id="IPR001024">
    <property type="entry name" value="PLAT/LH2_dom"/>
</dbReference>